<dbReference type="AlphaFoldDB" id="A0A433YDK7"/>
<keyword evidence="2" id="KW-1185">Reference proteome</keyword>
<dbReference type="EMBL" id="RZNY01000003">
    <property type="protein sequence ID" value="RUT47965.1"/>
    <property type="molecule type" value="Genomic_DNA"/>
</dbReference>
<sequence>MFQHVFAEMNDMLDEITRHYPVAQGVHKQDLGHKWNLLKHMSDGIIEEWLCFEEKMGILRQNWGSPEESQELEPPDLVMKNDAFVKGQGYYKLLMYPQAMGQFEHVLEQFPNSFLTHAYLGMCHLHMGQHEAADSQFQQVLKGAANKRLRGIIYNALGCIEANRGVRVKAKEYFTMAHHSDPSLPEPLANLEACMHHSGKLQFGNQLSSLI</sequence>
<dbReference type="Pfam" id="PF13174">
    <property type="entry name" value="TPR_6"/>
    <property type="match status" value="1"/>
</dbReference>
<evidence type="ECO:0000313" key="1">
    <source>
        <dbReference type="EMBL" id="RUT47965.1"/>
    </source>
</evidence>
<dbReference type="InterPro" id="IPR011990">
    <property type="entry name" value="TPR-like_helical_dom_sf"/>
</dbReference>
<name>A0A433YDK7_9BACL</name>
<accession>A0A433YDK7</accession>
<dbReference type="Proteomes" id="UP000279446">
    <property type="component" value="Unassembled WGS sequence"/>
</dbReference>
<dbReference type="OrthoDB" id="2370959at2"/>
<reference evidence="1 2" key="1">
    <citation type="submission" date="2018-12" db="EMBL/GenBank/DDBJ databases">
        <authorList>
            <person name="Sun L."/>
            <person name="Chen Z."/>
        </authorList>
    </citation>
    <scope>NUCLEOTIDE SEQUENCE [LARGE SCALE GENOMIC DNA]</scope>
    <source>
        <strain evidence="1 2">DSM 15890</strain>
    </source>
</reference>
<dbReference type="SUPFAM" id="SSF48452">
    <property type="entry name" value="TPR-like"/>
    <property type="match status" value="1"/>
</dbReference>
<evidence type="ECO:0000313" key="2">
    <source>
        <dbReference type="Proteomes" id="UP000279446"/>
    </source>
</evidence>
<dbReference type="InterPro" id="IPR019734">
    <property type="entry name" value="TPR_rpt"/>
</dbReference>
<organism evidence="1 2">
    <name type="scientific">Paenibacillus anaericanus</name>
    <dbReference type="NCBI Taxonomy" id="170367"/>
    <lineage>
        <taxon>Bacteria</taxon>
        <taxon>Bacillati</taxon>
        <taxon>Bacillota</taxon>
        <taxon>Bacilli</taxon>
        <taxon>Bacillales</taxon>
        <taxon>Paenibacillaceae</taxon>
        <taxon>Paenibacillus</taxon>
    </lineage>
</organism>
<protein>
    <submittedName>
        <fullName evidence="1">Tetratricopeptide repeat protein</fullName>
    </submittedName>
</protein>
<dbReference type="Gene3D" id="1.25.40.10">
    <property type="entry name" value="Tetratricopeptide repeat domain"/>
    <property type="match status" value="1"/>
</dbReference>
<gene>
    <name evidence="1" type="ORF">EJP82_04340</name>
</gene>
<proteinExistence type="predicted"/>
<comment type="caution">
    <text evidence="1">The sequence shown here is derived from an EMBL/GenBank/DDBJ whole genome shotgun (WGS) entry which is preliminary data.</text>
</comment>